<dbReference type="SUPFAM" id="SSF53822">
    <property type="entry name" value="Periplasmic binding protein-like I"/>
    <property type="match status" value="1"/>
</dbReference>
<dbReference type="Pfam" id="PF00356">
    <property type="entry name" value="LacI"/>
    <property type="match status" value="1"/>
</dbReference>
<dbReference type="CDD" id="cd01392">
    <property type="entry name" value="HTH_LacI"/>
    <property type="match status" value="1"/>
</dbReference>
<dbReference type="RefSeq" id="WP_089773068.1">
    <property type="nucleotide sequence ID" value="NZ_FNTX01000001.1"/>
</dbReference>
<evidence type="ECO:0000256" key="5">
    <source>
        <dbReference type="SAM" id="MobiDB-lite"/>
    </source>
</evidence>
<dbReference type="InterPro" id="IPR000843">
    <property type="entry name" value="HTH_LacI"/>
</dbReference>
<feature type="region of interest" description="Disordered" evidence="5">
    <location>
        <begin position="329"/>
        <end position="356"/>
    </location>
</feature>
<accession>A0A1H5GBW9</accession>
<feature type="domain" description="HTH lacI-type" evidence="6">
    <location>
        <begin position="8"/>
        <end position="62"/>
    </location>
</feature>
<name>A0A1H5GBW9_9MICO</name>
<dbReference type="Gene3D" id="3.40.50.2300">
    <property type="match status" value="2"/>
</dbReference>
<dbReference type="STRING" id="648782.SAMN04488554_1602"/>
<evidence type="ECO:0000256" key="2">
    <source>
        <dbReference type="ARBA" id="ARBA00023015"/>
    </source>
</evidence>
<keyword evidence="3" id="KW-0238">DNA-binding</keyword>
<dbReference type="EMBL" id="FNTX01000001">
    <property type="protein sequence ID" value="SEE13119.1"/>
    <property type="molecule type" value="Genomic_DNA"/>
</dbReference>
<dbReference type="GO" id="GO:0000976">
    <property type="term" value="F:transcription cis-regulatory region binding"/>
    <property type="evidence" value="ECO:0007669"/>
    <property type="project" value="TreeGrafter"/>
</dbReference>
<dbReference type="Pfam" id="PF13377">
    <property type="entry name" value="Peripla_BP_3"/>
    <property type="match status" value="1"/>
</dbReference>
<reference evidence="8" key="1">
    <citation type="submission" date="2016-10" db="EMBL/GenBank/DDBJ databases">
        <authorList>
            <person name="Varghese N."/>
            <person name="Submissions S."/>
        </authorList>
    </citation>
    <scope>NUCLEOTIDE SEQUENCE [LARGE SCALE GENOMIC DNA]</scope>
    <source>
        <strain evidence="8">DSM 21368</strain>
    </source>
</reference>
<dbReference type="PANTHER" id="PTHR30146:SF148">
    <property type="entry name" value="HTH-TYPE TRANSCRIPTIONAL REPRESSOR PURR-RELATED"/>
    <property type="match status" value="1"/>
</dbReference>
<dbReference type="InterPro" id="IPR028082">
    <property type="entry name" value="Peripla_BP_I"/>
</dbReference>
<evidence type="ECO:0000256" key="4">
    <source>
        <dbReference type="ARBA" id="ARBA00023163"/>
    </source>
</evidence>
<dbReference type="AlphaFoldDB" id="A0A1H5GBW9"/>
<evidence type="ECO:0000313" key="8">
    <source>
        <dbReference type="Proteomes" id="UP000199220"/>
    </source>
</evidence>
<dbReference type="PROSITE" id="PS00356">
    <property type="entry name" value="HTH_LACI_1"/>
    <property type="match status" value="1"/>
</dbReference>
<dbReference type="PROSITE" id="PS50932">
    <property type="entry name" value="HTH_LACI_2"/>
    <property type="match status" value="1"/>
</dbReference>
<dbReference type="Gene3D" id="1.10.260.40">
    <property type="entry name" value="lambda repressor-like DNA-binding domains"/>
    <property type="match status" value="1"/>
</dbReference>
<organism evidence="7 8">
    <name type="scientific">Ruania alba</name>
    <dbReference type="NCBI Taxonomy" id="648782"/>
    <lineage>
        <taxon>Bacteria</taxon>
        <taxon>Bacillati</taxon>
        <taxon>Actinomycetota</taxon>
        <taxon>Actinomycetes</taxon>
        <taxon>Micrococcales</taxon>
        <taxon>Ruaniaceae</taxon>
        <taxon>Ruania</taxon>
    </lineage>
</organism>
<dbReference type="InterPro" id="IPR046335">
    <property type="entry name" value="LacI/GalR-like_sensor"/>
</dbReference>
<evidence type="ECO:0000256" key="1">
    <source>
        <dbReference type="ARBA" id="ARBA00022491"/>
    </source>
</evidence>
<evidence type="ECO:0000313" key="7">
    <source>
        <dbReference type="EMBL" id="SEE13119.1"/>
    </source>
</evidence>
<sequence length="356" mass="38531">MSSPTRRPTIRDVAETAKVSRSTASRALTGRGYVAPAVRERVQSVAQELGYVPDITARFLKQQTSRSIGVLVWDMRNSFYGELASGISQESRKHGYSIILADDLTGPEAKVEVAERFLAMRVAGVIITPTSPEVTTYLAERNVPVVEVDRQFAAGQVDAVVVDNMTASRRATESLLAVGHERIALVIDEIDWTTGRDRLAGYQAALAAAGHDPDTALVVSAGWDVPNVYRAARELLSREDAPTAVFAANNVLAEGVWRAATDLGITIPDDLSLVAFDDAPWMTLVSPRVTAVAQDSVALGEIAVRQLLERIERPEVPARTIMLAALLRERESTAPPPERPARWSTEPGPEQAASSL</sequence>
<keyword evidence="2" id="KW-0805">Transcription regulation</keyword>
<dbReference type="GO" id="GO:0003700">
    <property type="term" value="F:DNA-binding transcription factor activity"/>
    <property type="evidence" value="ECO:0007669"/>
    <property type="project" value="TreeGrafter"/>
</dbReference>
<evidence type="ECO:0000256" key="3">
    <source>
        <dbReference type="ARBA" id="ARBA00023125"/>
    </source>
</evidence>
<dbReference type="PANTHER" id="PTHR30146">
    <property type="entry name" value="LACI-RELATED TRANSCRIPTIONAL REPRESSOR"/>
    <property type="match status" value="1"/>
</dbReference>
<dbReference type="Proteomes" id="UP000199220">
    <property type="component" value="Unassembled WGS sequence"/>
</dbReference>
<evidence type="ECO:0000259" key="6">
    <source>
        <dbReference type="PROSITE" id="PS50932"/>
    </source>
</evidence>
<dbReference type="OrthoDB" id="37081at2"/>
<dbReference type="InterPro" id="IPR010982">
    <property type="entry name" value="Lambda_DNA-bd_dom_sf"/>
</dbReference>
<gene>
    <name evidence="7" type="ORF">SAMN04488554_1602</name>
</gene>
<proteinExistence type="predicted"/>
<protein>
    <submittedName>
        <fullName evidence="7">Transcriptional regulator, LacI family</fullName>
    </submittedName>
</protein>
<keyword evidence="4" id="KW-0804">Transcription</keyword>
<dbReference type="SUPFAM" id="SSF47413">
    <property type="entry name" value="lambda repressor-like DNA-binding domains"/>
    <property type="match status" value="1"/>
</dbReference>
<dbReference type="SMART" id="SM00354">
    <property type="entry name" value="HTH_LACI"/>
    <property type="match status" value="1"/>
</dbReference>
<keyword evidence="8" id="KW-1185">Reference proteome</keyword>
<keyword evidence="1" id="KW-0678">Repressor</keyword>